<proteinExistence type="predicted"/>
<evidence type="ECO:0000256" key="1">
    <source>
        <dbReference type="SAM" id="SignalP"/>
    </source>
</evidence>
<feature type="signal peptide" evidence="1">
    <location>
        <begin position="1"/>
        <end position="20"/>
    </location>
</feature>
<dbReference type="EMBL" id="JARIHO010000003">
    <property type="protein sequence ID" value="KAJ7364342.1"/>
    <property type="molecule type" value="Genomic_DNA"/>
</dbReference>
<evidence type="ECO:0000313" key="3">
    <source>
        <dbReference type="Proteomes" id="UP001218218"/>
    </source>
</evidence>
<comment type="caution">
    <text evidence="2">The sequence shown here is derived from an EMBL/GenBank/DDBJ whole genome shotgun (WGS) entry which is preliminary data.</text>
</comment>
<feature type="chain" id="PRO_5041897170" description="Secreted protein" evidence="1">
    <location>
        <begin position="21"/>
        <end position="85"/>
    </location>
</feature>
<evidence type="ECO:0008006" key="4">
    <source>
        <dbReference type="Google" id="ProtNLM"/>
    </source>
</evidence>
<name>A0AAD7F3A9_9AGAR</name>
<evidence type="ECO:0000313" key="2">
    <source>
        <dbReference type="EMBL" id="KAJ7364342.1"/>
    </source>
</evidence>
<dbReference type="AlphaFoldDB" id="A0AAD7F3A9"/>
<sequence length="85" mass="9819">MLALGLQLFVTASILHLSSSILWPSPSIPSLSTTPIKGHGPCKQEEKCFERDQATWYLPVPQPPLQTERLRRRVIGWFHAWMFCW</sequence>
<accession>A0AAD7F3A9</accession>
<organism evidence="2 3">
    <name type="scientific">Mycena albidolilacea</name>
    <dbReference type="NCBI Taxonomy" id="1033008"/>
    <lineage>
        <taxon>Eukaryota</taxon>
        <taxon>Fungi</taxon>
        <taxon>Dikarya</taxon>
        <taxon>Basidiomycota</taxon>
        <taxon>Agaricomycotina</taxon>
        <taxon>Agaricomycetes</taxon>
        <taxon>Agaricomycetidae</taxon>
        <taxon>Agaricales</taxon>
        <taxon>Marasmiineae</taxon>
        <taxon>Mycenaceae</taxon>
        <taxon>Mycena</taxon>
    </lineage>
</organism>
<keyword evidence="3" id="KW-1185">Reference proteome</keyword>
<keyword evidence="1" id="KW-0732">Signal</keyword>
<protein>
    <recommendedName>
        <fullName evidence="4">Secreted protein</fullName>
    </recommendedName>
</protein>
<dbReference type="Proteomes" id="UP001218218">
    <property type="component" value="Unassembled WGS sequence"/>
</dbReference>
<gene>
    <name evidence="2" type="ORF">DFH08DRAFT_839079</name>
</gene>
<reference evidence="2" key="1">
    <citation type="submission" date="2023-03" db="EMBL/GenBank/DDBJ databases">
        <title>Massive genome expansion in bonnet fungi (Mycena s.s.) driven by repeated elements and novel gene families across ecological guilds.</title>
        <authorList>
            <consortium name="Lawrence Berkeley National Laboratory"/>
            <person name="Harder C.B."/>
            <person name="Miyauchi S."/>
            <person name="Viragh M."/>
            <person name="Kuo A."/>
            <person name="Thoen E."/>
            <person name="Andreopoulos B."/>
            <person name="Lu D."/>
            <person name="Skrede I."/>
            <person name="Drula E."/>
            <person name="Henrissat B."/>
            <person name="Morin E."/>
            <person name="Kohler A."/>
            <person name="Barry K."/>
            <person name="LaButti K."/>
            <person name="Morin E."/>
            <person name="Salamov A."/>
            <person name="Lipzen A."/>
            <person name="Mereny Z."/>
            <person name="Hegedus B."/>
            <person name="Baldrian P."/>
            <person name="Stursova M."/>
            <person name="Weitz H."/>
            <person name="Taylor A."/>
            <person name="Grigoriev I.V."/>
            <person name="Nagy L.G."/>
            <person name="Martin F."/>
            <person name="Kauserud H."/>
        </authorList>
    </citation>
    <scope>NUCLEOTIDE SEQUENCE</scope>
    <source>
        <strain evidence="2">CBHHK002</strain>
    </source>
</reference>